<name>T1IFT6_RHOPR</name>
<accession>T1IFT6</accession>
<dbReference type="AlphaFoldDB" id="T1IFT6"/>
<sequence>MNQNDKFSILAKHLKDFWMKKNCNNPTVRQIELLEQANEEEEHDNDVEIESFGDMFKIQYGEMSVLERLWRHREWSNSVWICIGTLVLIMLTNMVLTLHGNQGISVLRTGTKALICSVTNDTDMCNDLGTKVPKFIETLSLTEKGIKEELNSLFNDINKKIQELNYELNKTSASSNNTIKAGSINVT</sequence>
<reference evidence="1" key="1">
    <citation type="submission" date="2015-05" db="UniProtKB">
        <authorList>
            <consortium name="EnsemblMetazoa"/>
        </authorList>
    </citation>
    <scope>IDENTIFICATION</scope>
</reference>
<dbReference type="VEuPathDB" id="VectorBase:RPRC015155"/>
<dbReference type="InParanoid" id="T1IFT6"/>
<evidence type="ECO:0000313" key="2">
    <source>
        <dbReference type="Proteomes" id="UP000015103"/>
    </source>
</evidence>
<dbReference type="EMBL" id="ACPB03001165">
    <property type="status" value="NOT_ANNOTATED_CDS"/>
    <property type="molecule type" value="Genomic_DNA"/>
</dbReference>
<organism evidence="1 2">
    <name type="scientific">Rhodnius prolixus</name>
    <name type="common">Triatomid bug</name>
    <dbReference type="NCBI Taxonomy" id="13249"/>
    <lineage>
        <taxon>Eukaryota</taxon>
        <taxon>Metazoa</taxon>
        <taxon>Ecdysozoa</taxon>
        <taxon>Arthropoda</taxon>
        <taxon>Hexapoda</taxon>
        <taxon>Insecta</taxon>
        <taxon>Pterygota</taxon>
        <taxon>Neoptera</taxon>
        <taxon>Paraneoptera</taxon>
        <taxon>Hemiptera</taxon>
        <taxon>Heteroptera</taxon>
        <taxon>Panheteroptera</taxon>
        <taxon>Cimicomorpha</taxon>
        <taxon>Reduviidae</taxon>
        <taxon>Triatominae</taxon>
        <taxon>Rhodnius</taxon>
    </lineage>
</organism>
<dbReference type="Proteomes" id="UP000015103">
    <property type="component" value="Unassembled WGS sequence"/>
</dbReference>
<dbReference type="EnsemblMetazoa" id="RPRC015155-RA">
    <property type="protein sequence ID" value="RPRC015155-PA"/>
    <property type="gene ID" value="RPRC015155"/>
</dbReference>
<keyword evidence="2" id="KW-1185">Reference proteome</keyword>
<protein>
    <submittedName>
        <fullName evidence="1">Uncharacterized protein</fullName>
    </submittedName>
</protein>
<proteinExistence type="predicted"/>
<evidence type="ECO:0000313" key="1">
    <source>
        <dbReference type="EnsemblMetazoa" id="RPRC015155-PA"/>
    </source>
</evidence>
<dbReference type="HOGENOM" id="CLU_1449411_0_0_1"/>